<reference evidence="8 9" key="1">
    <citation type="submission" date="2019-03" db="EMBL/GenBank/DDBJ databases">
        <title>Genomic Encyclopedia of Type Strains, Phase III (KMG-III): the genomes of soil and plant-associated and newly described type strains.</title>
        <authorList>
            <person name="Whitman W."/>
        </authorList>
    </citation>
    <scope>NUCLEOTIDE SEQUENCE [LARGE SCALE GENOMIC DNA]</scope>
    <source>
        <strain evidence="8 9">CGMCC 1.7660</strain>
    </source>
</reference>
<dbReference type="OrthoDB" id="113685at2"/>
<feature type="transmembrane region" description="Helical" evidence="6">
    <location>
        <begin position="58"/>
        <end position="82"/>
    </location>
</feature>
<feature type="transmembrane region" description="Helical" evidence="6">
    <location>
        <begin position="12"/>
        <end position="37"/>
    </location>
</feature>
<name>A0A4R6WN29_9PROT</name>
<dbReference type="GO" id="GO:0006825">
    <property type="term" value="P:copper ion transport"/>
    <property type="evidence" value="ECO:0007669"/>
    <property type="project" value="InterPro"/>
</dbReference>
<comment type="subcellular location">
    <subcellularLocation>
        <location evidence="1">Cell membrane</location>
        <topology evidence="1">Multi-pass membrane protein</topology>
    </subcellularLocation>
</comment>
<dbReference type="Pfam" id="PF05425">
    <property type="entry name" value="CopD"/>
    <property type="match status" value="1"/>
</dbReference>
<feature type="transmembrane region" description="Helical" evidence="6">
    <location>
        <begin position="102"/>
        <end position="120"/>
    </location>
</feature>
<evidence type="ECO:0000313" key="9">
    <source>
        <dbReference type="Proteomes" id="UP000295783"/>
    </source>
</evidence>
<feature type="transmembrane region" description="Helical" evidence="6">
    <location>
        <begin position="403"/>
        <end position="420"/>
    </location>
</feature>
<keyword evidence="3 6" id="KW-0812">Transmembrane</keyword>
<keyword evidence="9" id="KW-1185">Reference proteome</keyword>
<evidence type="ECO:0000256" key="2">
    <source>
        <dbReference type="ARBA" id="ARBA00022475"/>
    </source>
</evidence>
<feature type="domain" description="Copper resistance protein D" evidence="7">
    <location>
        <begin position="193"/>
        <end position="291"/>
    </location>
</feature>
<keyword evidence="2" id="KW-1003">Cell membrane</keyword>
<keyword evidence="5 6" id="KW-0472">Membrane</keyword>
<feature type="transmembrane region" description="Helical" evidence="6">
    <location>
        <begin position="531"/>
        <end position="550"/>
    </location>
</feature>
<feature type="transmembrane region" description="Helical" evidence="6">
    <location>
        <begin position="240"/>
        <end position="261"/>
    </location>
</feature>
<accession>A0A4R6WN29</accession>
<protein>
    <submittedName>
        <fullName evidence="8">Putative copper resistance protein D</fullName>
    </submittedName>
</protein>
<evidence type="ECO:0000313" key="8">
    <source>
        <dbReference type="EMBL" id="TDQ77539.1"/>
    </source>
</evidence>
<evidence type="ECO:0000256" key="1">
    <source>
        <dbReference type="ARBA" id="ARBA00004651"/>
    </source>
</evidence>
<evidence type="ECO:0000256" key="6">
    <source>
        <dbReference type="SAM" id="Phobius"/>
    </source>
</evidence>
<dbReference type="InterPro" id="IPR008457">
    <property type="entry name" value="Cu-R_CopD_dom"/>
</dbReference>
<dbReference type="GO" id="GO:0005886">
    <property type="term" value="C:plasma membrane"/>
    <property type="evidence" value="ECO:0007669"/>
    <property type="project" value="UniProtKB-SubCell"/>
</dbReference>
<feature type="transmembrane region" description="Helical" evidence="6">
    <location>
        <begin position="440"/>
        <end position="459"/>
    </location>
</feature>
<feature type="transmembrane region" description="Helical" evidence="6">
    <location>
        <begin position="497"/>
        <end position="519"/>
    </location>
</feature>
<feature type="transmembrane region" description="Helical" evidence="6">
    <location>
        <begin position="471"/>
        <end position="491"/>
    </location>
</feature>
<evidence type="ECO:0000256" key="5">
    <source>
        <dbReference type="ARBA" id="ARBA00023136"/>
    </source>
</evidence>
<feature type="transmembrane region" description="Helical" evidence="6">
    <location>
        <begin position="127"/>
        <end position="148"/>
    </location>
</feature>
<feature type="transmembrane region" description="Helical" evidence="6">
    <location>
        <begin position="273"/>
        <end position="292"/>
    </location>
</feature>
<dbReference type="AlphaFoldDB" id="A0A4R6WN29"/>
<evidence type="ECO:0000259" key="7">
    <source>
        <dbReference type="Pfam" id="PF05425"/>
    </source>
</evidence>
<feature type="transmembrane region" description="Helical" evidence="6">
    <location>
        <begin position="198"/>
        <end position="220"/>
    </location>
</feature>
<dbReference type="RefSeq" id="WP_133615129.1">
    <property type="nucleotide sequence ID" value="NZ_SNYW01000014.1"/>
</dbReference>
<dbReference type="EMBL" id="SNYW01000014">
    <property type="protein sequence ID" value="TDQ77539.1"/>
    <property type="molecule type" value="Genomic_DNA"/>
</dbReference>
<gene>
    <name evidence="8" type="ORF">A8950_3691</name>
</gene>
<evidence type="ECO:0000256" key="3">
    <source>
        <dbReference type="ARBA" id="ARBA00022692"/>
    </source>
</evidence>
<sequence>MELFLDIFGFLAVLLAGFGRAAQCFYLGAVLFLLVLVRPLAGQLGADGQAIAALARRTGILALATLLAILLISLSSHVVILAGTTDGSYLHAMGGSYAVAQLARFGAGGLALAMLLSGAATRTTAGFRLLILCAAVDLLAGMATSHAAARLENQAVLYLATGLHHLGAAIWIGGLPAFLCSLNLLPRGSALAAVAQRYSAMSMAGVGGILVSGVLMLVFYVGSSEAMYGTAYGMMLGTKIALFLSLLLLGLGNALAVRQLAGDVFAALPRLKRFVEVEIGIGISILLVAASITSLPPAIDLVDGRATAAEILERLEPRWPALVSPDKDNLAFYEELRQQSSDDGIGAKHLQAYVPGAGIPLPRNAEDIAWSEYNHHISGIFVLLIGLLALVEKTGRAPWARHWPLLFVGMAGFLFLRSEAEGWPFGALSLSESLRDPEYVQHKMFMVLMCAFALFEWSVRAGMLTRRWASYVFPLLSAVGGTMLLTHSHSIANVKELLLLEMSHLPIAVLGIWAAWARWLELRLDGTIQRVGGWAWPVLVALVGTILLLYREI</sequence>
<comment type="caution">
    <text evidence="8">The sequence shown here is derived from an EMBL/GenBank/DDBJ whole genome shotgun (WGS) entry which is preliminary data.</text>
</comment>
<evidence type="ECO:0000256" key="4">
    <source>
        <dbReference type="ARBA" id="ARBA00022989"/>
    </source>
</evidence>
<proteinExistence type="predicted"/>
<dbReference type="Proteomes" id="UP000295783">
    <property type="component" value="Unassembled WGS sequence"/>
</dbReference>
<dbReference type="PANTHER" id="PTHR34820:SF4">
    <property type="entry name" value="INNER MEMBRANE PROTEIN YEBZ"/>
    <property type="match status" value="1"/>
</dbReference>
<organism evidence="8 9">
    <name type="scientific">Dongia mobilis</name>
    <dbReference type="NCBI Taxonomy" id="578943"/>
    <lineage>
        <taxon>Bacteria</taxon>
        <taxon>Pseudomonadati</taxon>
        <taxon>Pseudomonadota</taxon>
        <taxon>Alphaproteobacteria</taxon>
        <taxon>Rhodospirillales</taxon>
        <taxon>Dongiaceae</taxon>
        <taxon>Dongia</taxon>
    </lineage>
</organism>
<dbReference type="InterPro" id="IPR032694">
    <property type="entry name" value="CopC/D"/>
</dbReference>
<dbReference type="PANTHER" id="PTHR34820">
    <property type="entry name" value="INNER MEMBRANE PROTEIN YEBZ"/>
    <property type="match status" value="1"/>
</dbReference>
<feature type="transmembrane region" description="Helical" evidence="6">
    <location>
        <begin position="168"/>
        <end position="186"/>
    </location>
</feature>
<keyword evidence="4 6" id="KW-1133">Transmembrane helix</keyword>
<feature type="transmembrane region" description="Helical" evidence="6">
    <location>
        <begin position="373"/>
        <end position="391"/>
    </location>
</feature>